<dbReference type="RefSeq" id="WP_233722090.1">
    <property type="nucleotide sequence ID" value="NZ_JAJUWU010000045.1"/>
</dbReference>
<dbReference type="NCBIfam" id="NF033578">
    <property type="entry name" value="transpos_IS5_1"/>
    <property type="match status" value="1"/>
</dbReference>
<evidence type="ECO:0000313" key="5">
    <source>
        <dbReference type="Proteomes" id="UP001139035"/>
    </source>
</evidence>
<comment type="caution">
    <text evidence="4">The sequence shown here is derived from an EMBL/GenBank/DDBJ whole genome shotgun (WGS) entry which is preliminary data.</text>
</comment>
<accession>A0A9X1P5S8</accession>
<name>A0A9X1P5S8_9HYPH</name>
<feature type="domain" description="Transposase InsH N-terminal" evidence="3">
    <location>
        <begin position="18"/>
        <end position="116"/>
    </location>
</feature>
<feature type="domain" description="Transposase IS4-like" evidence="2">
    <location>
        <begin position="290"/>
        <end position="428"/>
    </location>
</feature>
<dbReference type="AlphaFoldDB" id="A0A9X1P5S8"/>
<organism evidence="4 5">
    <name type="scientific">Jiella avicenniae</name>
    <dbReference type="NCBI Taxonomy" id="2907202"/>
    <lineage>
        <taxon>Bacteria</taxon>
        <taxon>Pseudomonadati</taxon>
        <taxon>Pseudomonadota</taxon>
        <taxon>Alphaproteobacteria</taxon>
        <taxon>Hyphomicrobiales</taxon>
        <taxon>Aurantimonadaceae</taxon>
        <taxon>Jiella</taxon>
    </lineage>
</organism>
<keyword evidence="1" id="KW-0812">Transmembrane</keyword>
<sequence>MRPKERRDSGQTDMFRARLDQIVDTNHALARLGRAIDWRFLEERLGAVYTDAPGHPPLPTRLMAGLAILKAMHDLSDEALCDRWLENPYYQLFCGEEFFCHRLPFDRSSMTRWRQRMGEERLNALLQESLATATRTGAAKPADFTTAIVDTTVQPKAVAHPTDAKLMQRSRERLVRLAKTLGIDLRQSYERVGKYALIKQQRYAHAKQFKRANKALRTLRTYLGRVIRDIVRKTKGDAELEAAVAHELMLARRVHAGNRNLIPLRGQPKDADLRVFSLHAPEVECIGKGKAHRPYEFGVKVSVATTLKRSKGGQFVTHVAALPGKPYDGHTLATVIPAIERQVGATLTRIIADAGYKGHNAPQSHRVKVYISGQKRGMTDAIRREMKRRAAVEPVIGHLKADHRMGRNHLAHAIGDAANAVLAAVGYNFRRILAWLKLFVAFIQAAIISLFGTRQTAAAA</sequence>
<dbReference type="GO" id="GO:0003677">
    <property type="term" value="F:DNA binding"/>
    <property type="evidence" value="ECO:0007669"/>
    <property type="project" value="InterPro"/>
</dbReference>
<dbReference type="Pfam" id="PF05598">
    <property type="entry name" value="DUF772"/>
    <property type="match status" value="1"/>
</dbReference>
<reference evidence="4" key="1">
    <citation type="submission" date="2022-01" db="EMBL/GenBank/DDBJ databases">
        <title>Jiella avicenniae sp. nov., a novel endophytic bacterium isolated from bark of Avicennia marina.</title>
        <authorList>
            <person name="Tuo L."/>
        </authorList>
    </citation>
    <scope>NUCLEOTIDE SEQUENCE</scope>
    <source>
        <strain evidence="4">CBK1P-4</strain>
    </source>
</reference>
<dbReference type="InterPro" id="IPR008490">
    <property type="entry name" value="Transposase_InsH_N"/>
</dbReference>
<protein>
    <submittedName>
        <fullName evidence="4">IS5 family transposase</fullName>
    </submittedName>
</protein>
<keyword evidence="1" id="KW-1133">Transmembrane helix</keyword>
<gene>
    <name evidence="4" type="ORF">LZD57_23900</name>
</gene>
<dbReference type="GO" id="GO:0004803">
    <property type="term" value="F:transposase activity"/>
    <property type="evidence" value="ECO:0007669"/>
    <property type="project" value="InterPro"/>
</dbReference>
<evidence type="ECO:0000259" key="3">
    <source>
        <dbReference type="Pfam" id="PF05598"/>
    </source>
</evidence>
<dbReference type="EMBL" id="JAJUWU010000045">
    <property type="protein sequence ID" value="MCE7031021.1"/>
    <property type="molecule type" value="Genomic_DNA"/>
</dbReference>
<feature type="transmembrane region" description="Helical" evidence="1">
    <location>
        <begin position="435"/>
        <end position="453"/>
    </location>
</feature>
<dbReference type="GO" id="GO:0006313">
    <property type="term" value="P:DNA transposition"/>
    <property type="evidence" value="ECO:0007669"/>
    <property type="project" value="InterPro"/>
</dbReference>
<dbReference type="InterPro" id="IPR002559">
    <property type="entry name" value="Transposase_11"/>
</dbReference>
<dbReference type="InterPro" id="IPR047710">
    <property type="entry name" value="Transpos_IS5-like"/>
</dbReference>
<dbReference type="PANTHER" id="PTHR33803:SF3">
    <property type="entry name" value="BLL1974 PROTEIN"/>
    <property type="match status" value="1"/>
</dbReference>
<evidence type="ECO:0000256" key="1">
    <source>
        <dbReference type="SAM" id="Phobius"/>
    </source>
</evidence>
<keyword evidence="1" id="KW-0472">Membrane</keyword>
<dbReference type="Proteomes" id="UP001139035">
    <property type="component" value="Unassembled WGS sequence"/>
</dbReference>
<keyword evidence="5" id="KW-1185">Reference proteome</keyword>
<dbReference type="Pfam" id="PF01609">
    <property type="entry name" value="DDE_Tnp_1"/>
    <property type="match status" value="1"/>
</dbReference>
<dbReference type="PANTHER" id="PTHR33803">
    <property type="entry name" value="IS1478 TRANSPOSASE"/>
    <property type="match status" value="1"/>
</dbReference>
<evidence type="ECO:0000259" key="2">
    <source>
        <dbReference type="Pfam" id="PF01609"/>
    </source>
</evidence>
<evidence type="ECO:0000313" key="4">
    <source>
        <dbReference type="EMBL" id="MCE7031021.1"/>
    </source>
</evidence>
<proteinExistence type="predicted"/>